<dbReference type="SMART" id="SM00219">
    <property type="entry name" value="TyrKc"/>
    <property type="match status" value="1"/>
</dbReference>
<keyword evidence="7 14" id="KW-0472">Membrane</keyword>
<dbReference type="PANTHER" id="PTHR24416:SF617">
    <property type="entry name" value="RET ONCOGENE, ISOFORM A"/>
    <property type="match status" value="1"/>
</dbReference>
<dbReference type="PRINTS" id="PR00109">
    <property type="entry name" value="TYRKINASE"/>
</dbReference>
<feature type="transmembrane region" description="Helical" evidence="14">
    <location>
        <begin position="68"/>
        <end position="90"/>
    </location>
</feature>
<evidence type="ECO:0000313" key="16">
    <source>
        <dbReference type="EMBL" id="KAK4472714.1"/>
    </source>
</evidence>
<dbReference type="Gene3D" id="3.30.200.20">
    <property type="entry name" value="Phosphorylase Kinase, domain 1"/>
    <property type="match status" value="1"/>
</dbReference>
<evidence type="ECO:0000256" key="14">
    <source>
        <dbReference type="SAM" id="Phobius"/>
    </source>
</evidence>
<sequence>DSRLSESLRNNERRYALFDNTITLKLSNLSHKDSGVYICRNDVYYKKLVITVVNCPKSGFMQSLLPPILIWTILLITITSILLSLIYCIWVRHKSVQTVLTLPIDFLDKHAKSKRVDVFRKFNSLYPESTNVLKHKLLLHCSSSSSSSSSRADASLPSCTVYSRSTSTNISNNTDADTKRQIAGILTTFSQRLLRQPSNFSSLEHSTLHCNLVLLEWLREYLTSNPKTYLPKSSFTIGNVIGQGNYGMIYKGKLCNVHDNESSTEIAVKTLKNGYRNRSLINLIREAKVLTELQPHPHIIKFYGICIDNNQPYILLELGVYGNLRDLLRNLRPNRINFCENDPVVSSSYVIVSTINELQEMLSDDLIKLQRVELLRFALDIADALHYFESLSLFHRDIAARNVIITEGFVAKLCDFGYTCTEDESKIGYMQMDRDYLPAKWMAPECLTNQCYTSKCDVWSYGILLWEMFSMGNTPYEGLNDDEIIDWLTSGNRNPRPYLATSSIYQLMMECWSQDPHHRPVFHDICHRIAIMKSNYGDIPEMNDSTKGYVELMSSDENYLEPRQHLC</sequence>
<feature type="active site" description="Proton acceptor" evidence="10">
    <location>
        <position position="397"/>
    </location>
</feature>
<dbReference type="InterPro" id="IPR020635">
    <property type="entry name" value="Tyr_kinase_cat_dom"/>
</dbReference>
<feature type="domain" description="Protein kinase" evidence="15">
    <location>
        <begin position="235"/>
        <end position="531"/>
    </location>
</feature>
<evidence type="ECO:0000256" key="12">
    <source>
        <dbReference type="PIRSR" id="PIRSR000615-3"/>
    </source>
</evidence>
<name>A0AAE1ZFT3_SCHME</name>
<accession>A0AAE1ZFT3</accession>
<dbReference type="Gene3D" id="1.10.510.10">
    <property type="entry name" value="Transferase(Phosphotransferase) domain 1"/>
    <property type="match status" value="1"/>
</dbReference>
<keyword evidence="12" id="KW-0460">Magnesium</keyword>
<organism evidence="16 17">
    <name type="scientific">Schistosoma mekongi</name>
    <name type="common">Parasitic worm</name>
    <dbReference type="NCBI Taxonomy" id="38744"/>
    <lineage>
        <taxon>Eukaryota</taxon>
        <taxon>Metazoa</taxon>
        <taxon>Spiralia</taxon>
        <taxon>Lophotrochozoa</taxon>
        <taxon>Platyhelminthes</taxon>
        <taxon>Trematoda</taxon>
        <taxon>Digenea</taxon>
        <taxon>Strigeidida</taxon>
        <taxon>Schistosomatoidea</taxon>
        <taxon>Schistosomatidae</taxon>
        <taxon>Schistosoma</taxon>
    </lineage>
</organism>
<evidence type="ECO:0000256" key="1">
    <source>
        <dbReference type="ARBA" id="ARBA00004167"/>
    </source>
</evidence>
<evidence type="ECO:0000256" key="6">
    <source>
        <dbReference type="ARBA" id="ARBA00022840"/>
    </source>
</evidence>
<evidence type="ECO:0000256" key="11">
    <source>
        <dbReference type="PIRSR" id="PIRSR000615-2"/>
    </source>
</evidence>
<dbReference type="PROSITE" id="PS50011">
    <property type="entry name" value="PROTEIN_KINASE_DOM"/>
    <property type="match status" value="1"/>
</dbReference>
<comment type="subcellular location">
    <subcellularLocation>
        <location evidence="2">Endomembrane system</location>
    </subcellularLocation>
    <subcellularLocation>
        <location evidence="1">Membrane</location>
        <topology evidence="1">Single-pass membrane protein</topology>
    </subcellularLocation>
</comment>
<evidence type="ECO:0000256" key="7">
    <source>
        <dbReference type="ARBA" id="ARBA00023136"/>
    </source>
</evidence>
<evidence type="ECO:0000256" key="5">
    <source>
        <dbReference type="ARBA" id="ARBA00022777"/>
    </source>
</evidence>
<dbReference type="InterPro" id="IPR050122">
    <property type="entry name" value="RTK"/>
</dbReference>
<dbReference type="FunFam" id="1.10.510.10:FF:001512">
    <property type="entry name" value="Receptor tyrosine-protein kinase erbB-2"/>
    <property type="match status" value="1"/>
</dbReference>
<dbReference type="GO" id="GO:0048468">
    <property type="term" value="P:cell development"/>
    <property type="evidence" value="ECO:0007669"/>
    <property type="project" value="UniProtKB-ARBA"/>
</dbReference>
<evidence type="ECO:0000256" key="3">
    <source>
        <dbReference type="ARBA" id="ARBA00022679"/>
    </source>
</evidence>
<keyword evidence="17" id="KW-1185">Reference proteome</keyword>
<gene>
    <name evidence="16" type="ORF">MN116_003941</name>
</gene>
<comment type="catalytic activity">
    <reaction evidence="9">
        <text>L-tyrosyl-[protein] + ATP = O-phospho-L-tyrosyl-[protein] + ADP + H(+)</text>
        <dbReference type="Rhea" id="RHEA:10596"/>
        <dbReference type="Rhea" id="RHEA-COMP:10136"/>
        <dbReference type="Rhea" id="RHEA-COMP:20101"/>
        <dbReference type="ChEBI" id="CHEBI:15378"/>
        <dbReference type="ChEBI" id="CHEBI:30616"/>
        <dbReference type="ChEBI" id="CHEBI:46858"/>
        <dbReference type="ChEBI" id="CHEBI:61978"/>
        <dbReference type="ChEBI" id="CHEBI:456216"/>
        <dbReference type="EC" id="2.7.10.1"/>
    </reaction>
</comment>
<dbReference type="SUPFAM" id="SSF56112">
    <property type="entry name" value="Protein kinase-like (PK-like)"/>
    <property type="match status" value="1"/>
</dbReference>
<reference evidence="16" key="1">
    <citation type="submission" date="2022-04" db="EMBL/GenBank/DDBJ databases">
        <authorList>
            <person name="Xu L."/>
            <person name="Lv Z."/>
        </authorList>
    </citation>
    <scope>NUCLEOTIDE SEQUENCE</scope>
    <source>
        <strain evidence="16">LV_2022a</strain>
    </source>
</reference>
<evidence type="ECO:0000256" key="2">
    <source>
        <dbReference type="ARBA" id="ARBA00004308"/>
    </source>
</evidence>
<keyword evidence="5" id="KW-0418">Kinase</keyword>
<keyword evidence="6 11" id="KW-0067">ATP-binding</keyword>
<keyword evidence="8" id="KW-0829">Tyrosine-protein kinase</keyword>
<dbReference type="AlphaFoldDB" id="A0AAE1ZFT3"/>
<feature type="non-terminal residue" evidence="16">
    <location>
        <position position="1"/>
    </location>
</feature>
<dbReference type="InterPro" id="IPR001245">
    <property type="entry name" value="Ser-Thr/Tyr_kinase_cat_dom"/>
</dbReference>
<dbReference type="GO" id="GO:0005886">
    <property type="term" value="C:plasma membrane"/>
    <property type="evidence" value="ECO:0007669"/>
    <property type="project" value="TreeGrafter"/>
</dbReference>
<feature type="binding site" evidence="11 13">
    <location>
        <position position="269"/>
    </location>
    <ligand>
        <name>ATP</name>
        <dbReference type="ChEBI" id="CHEBI:30616"/>
    </ligand>
</feature>
<dbReference type="GO" id="GO:0043235">
    <property type="term" value="C:receptor complex"/>
    <property type="evidence" value="ECO:0007669"/>
    <property type="project" value="TreeGrafter"/>
</dbReference>
<dbReference type="GO" id="GO:0005524">
    <property type="term" value="F:ATP binding"/>
    <property type="evidence" value="ECO:0007669"/>
    <property type="project" value="UniProtKB-UniRule"/>
</dbReference>
<keyword evidence="3" id="KW-0808">Transferase</keyword>
<evidence type="ECO:0000256" key="8">
    <source>
        <dbReference type="ARBA" id="ARBA00023137"/>
    </source>
</evidence>
<reference evidence="16" key="2">
    <citation type="journal article" date="2023" name="Infect Dis Poverty">
        <title>Chromosome-scale genome of the human blood fluke Schistosoma mekongi and its implications for public health.</title>
        <authorList>
            <person name="Zhou M."/>
            <person name="Xu L."/>
            <person name="Xu D."/>
            <person name="Chen W."/>
            <person name="Khan J."/>
            <person name="Hu Y."/>
            <person name="Huang H."/>
            <person name="Wei H."/>
            <person name="Zhang Y."/>
            <person name="Chusongsang P."/>
            <person name="Tanasarnprasert K."/>
            <person name="Hu X."/>
            <person name="Limpanont Y."/>
            <person name="Lv Z."/>
        </authorList>
    </citation>
    <scope>NUCLEOTIDE SEQUENCE</scope>
    <source>
        <strain evidence="16">LV_2022a</strain>
    </source>
</reference>
<dbReference type="Proteomes" id="UP001292079">
    <property type="component" value="Unassembled WGS sequence"/>
</dbReference>
<dbReference type="CDD" id="cd00192">
    <property type="entry name" value="PTKc"/>
    <property type="match status" value="1"/>
</dbReference>
<evidence type="ECO:0000256" key="10">
    <source>
        <dbReference type="PIRSR" id="PIRSR000615-1"/>
    </source>
</evidence>
<evidence type="ECO:0000259" key="15">
    <source>
        <dbReference type="PROSITE" id="PS50011"/>
    </source>
</evidence>
<feature type="binding site" evidence="11">
    <location>
        <position position="401"/>
    </location>
    <ligand>
        <name>ATP</name>
        <dbReference type="ChEBI" id="CHEBI:30616"/>
    </ligand>
</feature>
<dbReference type="InterPro" id="IPR011009">
    <property type="entry name" value="Kinase-like_dom_sf"/>
</dbReference>
<evidence type="ECO:0000256" key="4">
    <source>
        <dbReference type="ARBA" id="ARBA00022741"/>
    </source>
</evidence>
<comment type="caution">
    <text evidence="16">The sequence shown here is derived from an EMBL/GenBank/DDBJ whole genome shotgun (WGS) entry which is preliminary data.</text>
</comment>
<keyword evidence="14" id="KW-0812">Transmembrane</keyword>
<dbReference type="GO" id="GO:0007169">
    <property type="term" value="P:cell surface receptor protein tyrosine kinase signaling pathway"/>
    <property type="evidence" value="ECO:0007669"/>
    <property type="project" value="TreeGrafter"/>
</dbReference>
<dbReference type="GO" id="GO:0030182">
    <property type="term" value="P:neuron differentiation"/>
    <property type="evidence" value="ECO:0007669"/>
    <property type="project" value="UniProtKB-ARBA"/>
</dbReference>
<dbReference type="PANTHER" id="PTHR24416">
    <property type="entry name" value="TYROSINE-PROTEIN KINASE RECEPTOR"/>
    <property type="match status" value="1"/>
</dbReference>
<dbReference type="PROSITE" id="PS00109">
    <property type="entry name" value="PROTEIN_KINASE_TYR"/>
    <property type="match status" value="1"/>
</dbReference>
<dbReference type="InterPro" id="IPR017441">
    <property type="entry name" value="Protein_kinase_ATP_BS"/>
</dbReference>
<evidence type="ECO:0000313" key="17">
    <source>
        <dbReference type="Proteomes" id="UP001292079"/>
    </source>
</evidence>
<keyword evidence="4 11" id="KW-0547">Nucleotide-binding</keyword>
<feature type="binding site" evidence="12">
    <location>
        <position position="415"/>
    </location>
    <ligand>
        <name>Mg(2+)</name>
        <dbReference type="ChEBI" id="CHEBI:18420"/>
    </ligand>
</feature>
<keyword evidence="14" id="KW-1133">Transmembrane helix</keyword>
<dbReference type="GO" id="GO:0050793">
    <property type="term" value="P:regulation of developmental process"/>
    <property type="evidence" value="ECO:0007669"/>
    <property type="project" value="UniProtKB-ARBA"/>
</dbReference>
<evidence type="ECO:0000256" key="13">
    <source>
        <dbReference type="PROSITE-ProRule" id="PRU10141"/>
    </source>
</evidence>
<dbReference type="Pfam" id="PF07714">
    <property type="entry name" value="PK_Tyr_Ser-Thr"/>
    <property type="match status" value="1"/>
</dbReference>
<protein>
    <recommendedName>
        <fullName evidence="15">Protein kinase domain-containing protein</fullName>
    </recommendedName>
</protein>
<dbReference type="GO" id="GO:0004714">
    <property type="term" value="F:transmembrane receptor protein tyrosine kinase activity"/>
    <property type="evidence" value="ECO:0007669"/>
    <property type="project" value="UniProtKB-EC"/>
</dbReference>
<dbReference type="EMBL" id="JALJAT010000002">
    <property type="protein sequence ID" value="KAK4472714.1"/>
    <property type="molecule type" value="Genomic_DNA"/>
</dbReference>
<proteinExistence type="predicted"/>
<dbReference type="GO" id="GO:0046872">
    <property type="term" value="F:metal ion binding"/>
    <property type="evidence" value="ECO:0007669"/>
    <property type="project" value="UniProtKB-KW"/>
</dbReference>
<dbReference type="GO" id="GO:0012505">
    <property type="term" value="C:endomembrane system"/>
    <property type="evidence" value="ECO:0007669"/>
    <property type="project" value="UniProtKB-SubCell"/>
</dbReference>
<feature type="binding site" evidence="12">
    <location>
        <position position="402"/>
    </location>
    <ligand>
        <name>Mg(2+)</name>
        <dbReference type="ChEBI" id="CHEBI:18420"/>
    </ligand>
</feature>
<evidence type="ECO:0000256" key="9">
    <source>
        <dbReference type="ARBA" id="ARBA00051243"/>
    </source>
</evidence>
<dbReference type="InterPro" id="IPR008266">
    <property type="entry name" value="Tyr_kinase_AS"/>
</dbReference>
<keyword evidence="12" id="KW-0479">Metal-binding</keyword>
<dbReference type="PROSITE" id="PS00107">
    <property type="entry name" value="PROTEIN_KINASE_ATP"/>
    <property type="match status" value="1"/>
</dbReference>
<dbReference type="InterPro" id="IPR000719">
    <property type="entry name" value="Prot_kinase_dom"/>
</dbReference>